<evidence type="ECO:0008006" key="2">
    <source>
        <dbReference type="Google" id="ProtNLM"/>
    </source>
</evidence>
<dbReference type="Pfam" id="PF13489">
    <property type="entry name" value="Methyltransf_23"/>
    <property type="match status" value="1"/>
</dbReference>
<dbReference type="Gene3D" id="3.40.50.150">
    <property type="entry name" value="Vaccinia Virus protein VP39"/>
    <property type="match status" value="1"/>
</dbReference>
<dbReference type="InterPro" id="IPR029063">
    <property type="entry name" value="SAM-dependent_MTases_sf"/>
</dbReference>
<sequence length="223" mass="25753">MKKKSKTWEKILQERINRHTKSTSLRNRYQADFRKRGVVKGKLLYDRVCKCLGGVIPKEFLEVGCGIGDICIWFAKQGVDTLGIDIVQEVVDIGNLRKKEESLNNLNFMHLDISKSTAPRKYSFIMCVDVLEHINNDADAVRNMALSLREGGHIYLSVPNKFSLFYIFNDPHYHVPFVALMRQKWANVIVSKLLRRNTGVDVQKLYSRSDIKHLCYSVGYNIQ</sequence>
<dbReference type="AlphaFoldDB" id="A0A383BWG7"/>
<evidence type="ECO:0000313" key="1">
    <source>
        <dbReference type="EMBL" id="SVE24160.1"/>
    </source>
</evidence>
<protein>
    <recommendedName>
        <fullName evidence="2">Methyltransferase domain-containing protein</fullName>
    </recommendedName>
</protein>
<feature type="non-terminal residue" evidence="1">
    <location>
        <position position="223"/>
    </location>
</feature>
<dbReference type="EMBL" id="UINC01203758">
    <property type="protein sequence ID" value="SVE24160.1"/>
    <property type="molecule type" value="Genomic_DNA"/>
</dbReference>
<name>A0A383BWG7_9ZZZZ</name>
<gene>
    <name evidence="1" type="ORF">METZ01_LOCUS477014</name>
</gene>
<reference evidence="1" key="1">
    <citation type="submission" date="2018-05" db="EMBL/GenBank/DDBJ databases">
        <authorList>
            <person name="Lanie J.A."/>
            <person name="Ng W.-L."/>
            <person name="Kazmierczak K.M."/>
            <person name="Andrzejewski T.M."/>
            <person name="Davidsen T.M."/>
            <person name="Wayne K.J."/>
            <person name="Tettelin H."/>
            <person name="Glass J.I."/>
            <person name="Rusch D."/>
            <person name="Podicherti R."/>
            <person name="Tsui H.-C.T."/>
            <person name="Winkler M.E."/>
        </authorList>
    </citation>
    <scope>NUCLEOTIDE SEQUENCE</scope>
</reference>
<dbReference type="CDD" id="cd02440">
    <property type="entry name" value="AdoMet_MTases"/>
    <property type="match status" value="1"/>
</dbReference>
<organism evidence="1">
    <name type="scientific">marine metagenome</name>
    <dbReference type="NCBI Taxonomy" id="408172"/>
    <lineage>
        <taxon>unclassified sequences</taxon>
        <taxon>metagenomes</taxon>
        <taxon>ecological metagenomes</taxon>
    </lineage>
</organism>
<accession>A0A383BWG7</accession>
<dbReference type="SUPFAM" id="SSF53335">
    <property type="entry name" value="S-adenosyl-L-methionine-dependent methyltransferases"/>
    <property type="match status" value="1"/>
</dbReference>
<dbReference type="PANTHER" id="PTHR43861">
    <property type="entry name" value="TRANS-ACONITATE 2-METHYLTRANSFERASE-RELATED"/>
    <property type="match status" value="1"/>
</dbReference>
<proteinExistence type="predicted"/>